<proteinExistence type="predicted"/>
<name>A0A8X6GEK1_TRICU</name>
<dbReference type="AlphaFoldDB" id="A0A8X6GEK1"/>
<dbReference type="GO" id="GO:0046872">
    <property type="term" value="F:metal ion binding"/>
    <property type="evidence" value="ECO:0007669"/>
    <property type="project" value="UniProtKB-KW"/>
</dbReference>
<dbReference type="Gene3D" id="3.40.140.10">
    <property type="entry name" value="Cytidine Deaminase, domain 2"/>
    <property type="match status" value="1"/>
</dbReference>
<dbReference type="OrthoDB" id="408702at2759"/>
<dbReference type="SUPFAM" id="SSF53927">
    <property type="entry name" value="Cytidine deaminase-like"/>
    <property type="match status" value="1"/>
</dbReference>
<keyword evidence="4" id="KW-1185">Reference proteome</keyword>
<dbReference type="GO" id="GO:0052717">
    <property type="term" value="F:tRNA-specific adenosine-34 deaminase activity"/>
    <property type="evidence" value="ECO:0007669"/>
    <property type="project" value="UniProtKB-EC"/>
</dbReference>
<accession>A0A8X6GEK1</accession>
<evidence type="ECO:0000259" key="2">
    <source>
        <dbReference type="PROSITE" id="PS51747"/>
    </source>
</evidence>
<dbReference type="PROSITE" id="PS51747">
    <property type="entry name" value="CYT_DCMP_DEAMINASES_2"/>
    <property type="match status" value="1"/>
</dbReference>
<dbReference type="CDD" id="cd01285">
    <property type="entry name" value="nucleoside_deaminase"/>
    <property type="match status" value="1"/>
</dbReference>
<keyword evidence="1" id="KW-0378">Hydrolase</keyword>
<dbReference type="Pfam" id="PF00383">
    <property type="entry name" value="dCMP_cyt_deam_1"/>
    <property type="match status" value="1"/>
</dbReference>
<gene>
    <name evidence="3" type="primary">adat2</name>
    <name evidence="3" type="ORF">TNCT_356421</name>
</gene>
<dbReference type="GO" id="GO:0002100">
    <property type="term" value="P:tRNA wobble adenosine to inosine editing"/>
    <property type="evidence" value="ECO:0007669"/>
    <property type="project" value="InterPro"/>
</dbReference>
<evidence type="ECO:0000256" key="1">
    <source>
        <dbReference type="ARBA" id="ARBA00022801"/>
    </source>
</evidence>
<dbReference type="Proteomes" id="UP000887116">
    <property type="component" value="Unassembled WGS sequence"/>
</dbReference>
<evidence type="ECO:0000313" key="4">
    <source>
        <dbReference type="Proteomes" id="UP000887116"/>
    </source>
</evidence>
<sequence length="162" mass="18044">MDQAFQLAQEGLQAREVPVGCVMLYKNNVIASSRNTINETKNAVRHAEINCIDQVIDWCTENNEDKLKVFQLVEVFVTVEPCIMCCAALRSLSVSQVTFGCSNDRFGGCGTVLNVHNHSGFFDKELKVTSGVRKKEAIELLKNFYRGENPNAPFPKVKKAVS</sequence>
<comment type="caution">
    <text evidence="3">The sequence shown here is derived from an EMBL/GenBank/DDBJ whole genome shotgun (WGS) entry which is preliminary data.</text>
</comment>
<reference evidence="3" key="1">
    <citation type="submission" date="2020-07" db="EMBL/GenBank/DDBJ databases">
        <title>Multicomponent nature underlies the extraordinary mechanical properties of spider dragline silk.</title>
        <authorList>
            <person name="Kono N."/>
            <person name="Nakamura H."/>
            <person name="Mori M."/>
            <person name="Yoshida Y."/>
            <person name="Ohtoshi R."/>
            <person name="Malay A.D."/>
            <person name="Moran D.A.P."/>
            <person name="Tomita M."/>
            <person name="Numata K."/>
            <person name="Arakawa K."/>
        </authorList>
    </citation>
    <scope>NUCLEOTIDE SEQUENCE</scope>
</reference>
<dbReference type="PANTHER" id="PTHR11079">
    <property type="entry name" value="CYTOSINE DEAMINASE FAMILY MEMBER"/>
    <property type="match status" value="1"/>
</dbReference>
<dbReference type="InterPro" id="IPR002125">
    <property type="entry name" value="CMP_dCMP_dom"/>
</dbReference>
<protein>
    <submittedName>
        <fullName evidence="3">tRNA-specific adenosine deaminase 2</fullName>
    </submittedName>
</protein>
<dbReference type="GO" id="GO:0005737">
    <property type="term" value="C:cytoplasm"/>
    <property type="evidence" value="ECO:0007669"/>
    <property type="project" value="TreeGrafter"/>
</dbReference>
<evidence type="ECO:0000313" key="3">
    <source>
        <dbReference type="EMBL" id="GFR00350.1"/>
    </source>
</evidence>
<feature type="domain" description="CMP/dCMP-type deaminase" evidence="2">
    <location>
        <begin position="1"/>
        <end position="111"/>
    </location>
</feature>
<dbReference type="InterPro" id="IPR016193">
    <property type="entry name" value="Cytidine_deaminase-like"/>
</dbReference>
<organism evidence="3 4">
    <name type="scientific">Trichonephila clavata</name>
    <name type="common">Joro spider</name>
    <name type="synonym">Nephila clavata</name>
    <dbReference type="NCBI Taxonomy" id="2740835"/>
    <lineage>
        <taxon>Eukaryota</taxon>
        <taxon>Metazoa</taxon>
        <taxon>Ecdysozoa</taxon>
        <taxon>Arthropoda</taxon>
        <taxon>Chelicerata</taxon>
        <taxon>Arachnida</taxon>
        <taxon>Araneae</taxon>
        <taxon>Araneomorphae</taxon>
        <taxon>Entelegynae</taxon>
        <taxon>Araneoidea</taxon>
        <taxon>Nephilidae</taxon>
        <taxon>Trichonephila</taxon>
    </lineage>
</organism>
<dbReference type="GO" id="GO:0005634">
    <property type="term" value="C:nucleus"/>
    <property type="evidence" value="ECO:0007669"/>
    <property type="project" value="TreeGrafter"/>
</dbReference>
<dbReference type="PANTHER" id="PTHR11079:SF149">
    <property type="entry name" value="TRNA-SPECIFIC ADENOSINE DEAMINASE 2"/>
    <property type="match status" value="1"/>
</dbReference>
<dbReference type="EMBL" id="BMAO01034987">
    <property type="protein sequence ID" value="GFR00350.1"/>
    <property type="molecule type" value="Genomic_DNA"/>
</dbReference>